<feature type="signal peptide" evidence="1">
    <location>
        <begin position="1"/>
        <end position="16"/>
    </location>
</feature>
<feature type="chain" id="PRO_5036312606" evidence="1">
    <location>
        <begin position="17"/>
        <end position="144"/>
    </location>
</feature>
<reference evidence="3" key="3">
    <citation type="submission" date="2019-08" db="EMBL/GenBank/DDBJ databases">
        <authorList>
            <consortium name="Photinus pyralis genome working group"/>
            <person name="Fallon T.R."/>
            <person name="Sander Lower S.E."/>
            <person name="Weng J.-K."/>
        </authorList>
    </citation>
    <scope>NUCLEOTIDE SEQUENCE</scope>
    <source>
        <strain evidence="3">1611_PpyrPB1</strain>
        <tissue evidence="3">Whole body</tissue>
    </source>
</reference>
<protein>
    <submittedName>
        <fullName evidence="2">Uncharacterized protein</fullName>
    </submittedName>
</protein>
<sequence>MIYVLVLCALVTLSHGTKDIINFNPHEEECINELYGSKNHLLEQLFARQLFIENNDVVRKVVSCSWKKEGIIDEEGEIVFDNFKKYLINSVRKINGCTDYLALLVAGDAFNYCKNISGSASSDTAIKISNCVIRKINSYYLRSL</sequence>
<dbReference type="OrthoDB" id="6709498at2759"/>
<dbReference type="AlphaFoldDB" id="A0A1Y1NGB2"/>
<dbReference type="EMBL" id="VVIM01000001">
    <property type="protein sequence ID" value="KAB0804612.1"/>
    <property type="molecule type" value="Genomic_DNA"/>
</dbReference>
<dbReference type="SUPFAM" id="SSF47565">
    <property type="entry name" value="Insect pheromone/odorant-binding proteins"/>
    <property type="match status" value="1"/>
</dbReference>
<evidence type="ECO:0000256" key="1">
    <source>
        <dbReference type="SAM" id="SignalP"/>
    </source>
</evidence>
<evidence type="ECO:0000313" key="3">
    <source>
        <dbReference type="EMBL" id="KAB0804612.1"/>
    </source>
</evidence>
<reference evidence="2" key="1">
    <citation type="journal article" date="2016" name="Sci. Rep.">
        <title>Molecular characterization of firefly nuptial gifts: a multi-omics approach sheds light on postcopulatory sexual selection.</title>
        <authorList>
            <person name="Al-Wathiqui N."/>
            <person name="Fallon T.R."/>
            <person name="South A."/>
            <person name="Weng J.K."/>
            <person name="Lewis S.M."/>
        </authorList>
    </citation>
    <scope>NUCLEOTIDE SEQUENCE</scope>
</reference>
<name>A0A1Y1NGB2_PHOPY</name>
<proteinExistence type="predicted"/>
<keyword evidence="1" id="KW-0732">Signal</keyword>
<gene>
    <name evidence="3" type="ORF">PPYR_01582</name>
</gene>
<dbReference type="InterPro" id="IPR006170">
    <property type="entry name" value="PBP/GOBP"/>
</dbReference>
<organism evidence="2">
    <name type="scientific">Photinus pyralis</name>
    <name type="common">Common eastern firefly</name>
    <name type="synonym">Lampyris pyralis</name>
    <dbReference type="NCBI Taxonomy" id="7054"/>
    <lineage>
        <taxon>Eukaryota</taxon>
        <taxon>Metazoa</taxon>
        <taxon>Ecdysozoa</taxon>
        <taxon>Arthropoda</taxon>
        <taxon>Hexapoda</taxon>
        <taxon>Insecta</taxon>
        <taxon>Pterygota</taxon>
        <taxon>Neoptera</taxon>
        <taxon>Endopterygota</taxon>
        <taxon>Coleoptera</taxon>
        <taxon>Polyphaga</taxon>
        <taxon>Elateriformia</taxon>
        <taxon>Elateroidea</taxon>
        <taxon>Lampyridae</taxon>
        <taxon>Lampyrinae</taxon>
        <taxon>Photinus</taxon>
    </lineage>
</organism>
<evidence type="ECO:0000313" key="4">
    <source>
        <dbReference type="Proteomes" id="UP000327044"/>
    </source>
</evidence>
<keyword evidence="4" id="KW-1185">Reference proteome</keyword>
<dbReference type="Proteomes" id="UP000327044">
    <property type="component" value="Unassembled WGS sequence"/>
</dbReference>
<dbReference type="GO" id="GO:0005549">
    <property type="term" value="F:odorant binding"/>
    <property type="evidence" value="ECO:0007669"/>
    <property type="project" value="InterPro"/>
</dbReference>
<dbReference type="Pfam" id="PF01395">
    <property type="entry name" value="PBP_GOBP"/>
    <property type="match status" value="1"/>
</dbReference>
<dbReference type="CDD" id="cd23992">
    <property type="entry name" value="PBP_GOBP"/>
    <property type="match status" value="1"/>
</dbReference>
<reference evidence="3 4" key="2">
    <citation type="journal article" date="2018" name="Elife">
        <title>Firefly genomes illuminate parallel origins of bioluminescence in beetles.</title>
        <authorList>
            <person name="Fallon T.R."/>
            <person name="Lower S.E."/>
            <person name="Chang C.H."/>
            <person name="Bessho-Uehara M."/>
            <person name="Martin G.J."/>
            <person name="Bewick A.J."/>
            <person name="Behringer M."/>
            <person name="Debat H.J."/>
            <person name="Wong I."/>
            <person name="Day J.C."/>
            <person name="Suvorov A."/>
            <person name="Silva C.J."/>
            <person name="Stanger-Hall K.F."/>
            <person name="Hall D.W."/>
            <person name="Schmitz R.J."/>
            <person name="Nelson D.R."/>
            <person name="Lewis S.M."/>
            <person name="Shigenobu S."/>
            <person name="Bybee S.M."/>
            <person name="Larracuente A.M."/>
            <person name="Oba Y."/>
            <person name="Weng J.K."/>
        </authorList>
    </citation>
    <scope>NUCLEOTIDE SEQUENCE [LARGE SCALE GENOMIC DNA]</scope>
    <source>
        <strain evidence="3">1611_PpyrPB1</strain>
        <tissue evidence="3">Whole body</tissue>
    </source>
</reference>
<dbReference type="InParanoid" id="A0A1Y1NGB2"/>
<dbReference type="Gene3D" id="1.10.238.20">
    <property type="entry name" value="Pheromone/general odorant binding protein domain"/>
    <property type="match status" value="1"/>
</dbReference>
<dbReference type="InterPro" id="IPR036728">
    <property type="entry name" value="PBP_GOBP_sf"/>
</dbReference>
<evidence type="ECO:0000313" key="2">
    <source>
        <dbReference type="EMBL" id="JAV96964.1"/>
    </source>
</evidence>
<accession>A0A1Y1NGB2</accession>
<dbReference type="EMBL" id="GEZM01003041">
    <property type="protein sequence ID" value="JAV96964.1"/>
    <property type="molecule type" value="Transcribed_RNA"/>
</dbReference>